<dbReference type="Proteomes" id="UP001206639">
    <property type="component" value="Unassembled WGS sequence"/>
</dbReference>
<dbReference type="Pfam" id="PF13462">
    <property type="entry name" value="Thioredoxin_4"/>
    <property type="match status" value="1"/>
</dbReference>
<dbReference type="InterPro" id="IPR012336">
    <property type="entry name" value="Thioredoxin-like_fold"/>
</dbReference>
<dbReference type="EMBL" id="JAODWD010000002">
    <property type="protein sequence ID" value="MCT7658423.1"/>
    <property type="molecule type" value="Genomic_DNA"/>
</dbReference>
<gene>
    <name evidence="2" type="ORF">N4S67_08325</name>
</gene>
<feature type="domain" description="Thioredoxin-like fold" evidence="1">
    <location>
        <begin position="45"/>
        <end position="141"/>
    </location>
</feature>
<evidence type="ECO:0000259" key="1">
    <source>
        <dbReference type="Pfam" id="PF13462"/>
    </source>
</evidence>
<evidence type="ECO:0000313" key="3">
    <source>
        <dbReference type="Proteomes" id="UP001206639"/>
    </source>
</evidence>
<dbReference type="Gene3D" id="3.40.30.10">
    <property type="entry name" value="Glutaredoxin"/>
    <property type="match status" value="1"/>
</dbReference>
<comment type="caution">
    <text evidence="2">The sequence shown here is derived from an EMBL/GenBank/DDBJ whole genome shotgun (WGS) entry which is preliminary data.</text>
</comment>
<name>A0ABT2M828_9MYCO</name>
<protein>
    <submittedName>
        <fullName evidence="2">DsbA family protein</fullName>
    </submittedName>
</protein>
<keyword evidence="3" id="KW-1185">Reference proteome</keyword>
<accession>A0ABT2M828</accession>
<proteinExistence type="predicted"/>
<dbReference type="CDD" id="cd02972">
    <property type="entry name" value="DsbA_family"/>
    <property type="match status" value="1"/>
</dbReference>
<dbReference type="SUPFAM" id="SSF52833">
    <property type="entry name" value="Thioredoxin-like"/>
    <property type="match status" value="1"/>
</dbReference>
<organism evidence="2 3">
    <name type="scientific">Mycobacterium deserti</name>
    <dbReference type="NCBI Taxonomy" id="2978347"/>
    <lineage>
        <taxon>Bacteria</taxon>
        <taxon>Bacillati</taxon>
        <taxon>Actinomycetota</taxon>
        <taxon>Actinomycetes</taxon>
        <taxon>Mycobacteriales</taxon>
        <taxon>Mycobacteriaceae</taxon>
        <taxon>Mycobacterium</taxon>
    </lineage>
</organism>
<dbReference type="InterPro" id="IPR036249">
    <property type="entry name" value="Thioredoxin-like_sf"/>
</dbReference>
<reference evidence="3" key="1">
    <citation type="submission" date="2023-07" db="EMBL/GenBank/DDBJ databases">
        <authorList>
            <person name="Deng Y."/>
            <person name="Zhang Y.-Q."/>
        </authorList>
    </citation>
    <scope>NUCLEOTIDE SEQUENCE [LARGE SCALE GENOMIC DNA]</scope>
    <source>
        <strain evidence="3">CPCC 205710</strain>
    </source>
</reference>
<evidence type="ECO:0000313" key="2">
    <source>
        <dbReference type="EMBL" id="MCT7658423.1"/>
    </source>
</evidence>
<sequence length="222" mass="23892">MRIRAIVLVALGVLLAVVGCSKQVTGAAVEDPSQPPLALSEDGFGIAAGFDDAPVRIEIFTEPQCTHCADLQADFGDQLAYYIRVGQLKVTYRPLTFLDTSADGHSAKVANAMFLSAGGDATGAQFQRFVQDLWEHQEPYGPGPSDQEMADMAMSAGMSSDVATRIAGGESAVNIADMDDANFQYLMEIDTLDTGTPTVYDPVTDEKLDIYDNDWLIKLIQS</sequence>
<dbReference type="RefSeq" id="WP_260992477.1">
    <property type="nucleotide sequence ID" value="NZ_JAODWD010000002.1"/>
</dbReference>
<dbReference type="PROSITE" id="PS51257">
    <property type="entry name" value="PROKAR_LIPOPROTEIN"/>
    <property type="match status" value="1"/>
</dbReference>